<evidence type="ECO:0000256" key="1">
    <source>
        <dbReference type="SAM" id="Phobius"/>
    </source>
</evidence>
<dbReference type="Gene3D" id="3.40.50.2000">
    <property type="entry name" value="Glycogen Phosphorylase B"/>
    <property type="match status" value="2"/>
</dbReference>
<feature type="transmembrane region" description="Helical" evidence="1">
    <location>
        <begin position="62"/>
        <end position="84"/>
    </location>
</feature>
<evidence type="ECO:0000259" key="3">
    <source>
        <dbReference type="Pfam" id="PF13439"/>
    </source>
</evidence>
<evidence type="ECO:0000313" key="5">
    <source>
        <dbReference type="EMBL" id="RHF04682.1"/>
    </source>
</evidence>
<dbReference type="Pfam" id="PF00534">
    <property type="entry name" value="Glycos_transf_1"/>
    <property type="match status" value="1"/>
</dbReference>
<dbReference type="KEGG" id="beg:INE88_03363"/>
<sequence>MKVFHIITSFDIGGAERIAINIAGSPNKEFEYHLIEIVRGHSKFTEGILKELKHHRIIYHKAPFAVSNKIAIILFPFWFLLLVLRQHPQIIHTHTEVPDLSIFIFYKLFGWIFPKTKYVRTIHNTVLWNNWKATGAKVEQFFKKKNANIAISLSTQQCYKKEYGKEVPIVYNGVEILNQKTYKNIVKGKINVLFAGRLEFQKGIDELIEVIKNLENIDIYVFHVVGNGSLQKKVQTQLIKFKNVILYDKIYGLSHYMGSFDYIFMPSNFEGLALTSIEASFAKTPVIANDCLGLNETLPHNWPLLVKNNDVSQYLHLFKETIPNLNRSKLGNITYNFARKNFSLENMRNGYETFYRQ</sequence>
<dbReference type="GO" id="GO:0016757">
    <property type="term" value="F:glycosyltransferase activity"/>
    <property type="evidence" value="ECO:0007669"/>
    <property type="project" value="InterPro"/>
</dbReference>
<keyword evidence="5" id="KW-0808">Transferase</keyword>
<evidence type="ECO:0000313" key="6">
    <source>
        <dbReference type="Proteomes" id="UP000283538"/>
    </source>
</evidence>
<protein>
    <submittedName>
        <fullName evidence="4">Glycosyl transferases group 1</fullName>
    </submittedName>
    <submittedName>
        <fullName evidence="5">Glycosyltransferase</fullName>
    </submittedName>
</protein>
<proteinExistence type="predicted"/>
<organism evidence="5 6">
    <name type="scientific">Bacteroides eggerthii</name>
    <dbReference type="NCBI Taxonomy" id="28111"/>
    <lineage>
        <taxon>Bacteria</taxon>
        <taxon>Pseudomonadati</taxon>
        <taxon>Bacteroidota</taxon>
        <taxon>Bacteroidia</taxon>
        <taxon>Bacteroidales</taxon>
        <taxon>Bacteroidaceae</taxon>
        <taxon>Bacteroides</taxon>
    </lineage>
</organism>
<dbReference type="RefSeq" id="WP_118226411.1">
    <property type="nucleotide sequence ID" value="NZ_CP072227.1"/>
</dbReference>
<dbReference type="Proteomes" id="UP000283538">
    <property type="component" value="Unassembled WGS sequence"/>
</dbReference>
<reference evidence="5 6" key="1">
    <citation type="submission" date="2018-08" db="EMBL/GenBank/DDBJ databases">
        <title>A genome reference for cultivated species of the human gut microbiota.</title>
        <authorList>
            <person name="Zou Y."/>
            <person name="Xue W."/>
            <person name="Luo G."/>
        </authorList>
    </citation>
    <scope>NUCLEOTIDE SEQUENCE [LARGE SCALE GENOMIC DNA]</scope>
    <source>
        <strain evidence="5 6">AM26-26AC</strain>
    </source>
</reference>
<keyword evidence="1" id="KW-1133">Transmembrane helix</keyword>
<evidence type="ECO:0000313" key="4">
    <source>
        <dbReference type="EMBL" id="QUT46532.1"/>
    </source>
</evidence>
<gene>
    <name evidence="5" type="ORF">DW701_15005</name>
    <name evidence="4" type="ORF">INE88_03363</name>
</gene>
<dbReference type="InterPro" id="IPR028098">
    <property type="entry name" value="Glyco_trans_4-like_N"/>
</dbReference>
<accession>A0A414M5P8</accession>
<dbReference type="EMBL" id="CP072227">
    <property type="protein sequence ID" value="QUT46532.1"/>
    <property type="molecule type" value="Genomic_DNA"/>
</dbReference>
<keyword evidence="1" id="KW-0472">Membrane</keyword>
<dbReference type="EMBL" id="QSLA01000021">
    <property type="protein sequence ID" value="RHF04682.1"/>
    <property type="molecule type" value="Genomic_DNA"/>
</dbReference>
<reference evidence="4" key="2">
    <citation type="journal article" date="2021" name="PLoS Genet.">
        <title>Mobile Type VI secretion system loci of the gut Bacteroidales display extensive intra-ecosystem transfer, multi-species spread and geographical clustering.</title>
        <authorList>
            <person name="Garcia-Bayona L."/>
            <person name="Coyne M.J."/>
            <person name="Comstock L.E."/>
        </authorList>
    </citation>
    <scope>NUCLEOTIDE SEQUENCE</scope>
    <source>
        <strain evidence="4">CL11T00C20</strain>
    </source>
</reference>
<dbReference type="AlphaFoldDB" id="A0A414M5P8"/>
<dbReference type="Proteomes" id="UP000679226">
    <property type="component" value="Chromosome"/>
</dbReference>
<keyword evidence="1" id="KW-0812">Transmembrane</keyword>
<feature type="domain" description="Glycosyl transferase family 1" evidence="2">
    <location>
        <begin position="183"/>
        <end position="319"/>
    </location>
</feature>
<dbReference type="Pfam" id="PF13439">
    <property type="entry name" value="Glyco_transf_4"/>
    <property type="match status" value="1"/>
</dbReference>
<dbReference type="PANTHER" id="PTHR12526">
    <property type="entry name" value="GLYCOSYLTRANSFERASE"/>
    <property type="match status" value="1"/>
</dbReference>
<dbReference type="InterPro" id="IPR001296">
    <property type="entry name" value="Glyco_trans_1"/>
</dbReference>
<feature type="domain" description="Glycosyltransferase subfamily 4-like N-terminal" evidence="3">
    <location>
        <begin position="12"/>
        <end position="175"/>
    </location>
</feature>
<evidence type="ECO:0000259" key="2">
    <source>
        <dbReference type="Pfam" id="PF00534"/>
    </source>
</evidence>
<name>A0A414M5P8_9BACE</name>
<dbReference type="CDD" id="cd03801">
    <property type="entry name" value="GT4_PimA-like"/>
    <property type="match status" value="1"/>
</dbReference>
<dbReference type="SUPFAM" id="SSF53756">
    <property type="entry name" value="UDP-Glycosyltransferase/glycogen phosphorylase"/>
    <property type="match status" value="1"/>
</dbReference>
<dbReference type="PANTHER" id="PTHR12526:SF630">
    <property type="entry name" value="GLYCOSYLTRANSFERASE"/>
    <property type="match status" value="1"/>
</dbReference>